<dbReference type="GO" id="GO:0032259">
    <property type="term" value="P:methylation"/>
    <property type="evidence" value="ECO:0007669"/>
    <property type="project" value="UniProtKB-KW"/>
</dbReference>
<sequence length="209" mass="21956">MSNPAARWDERYAAGSPWPAGPNATVRDLVAPLTPGRARDVACGDGRHAIWLAGLGWQVDAVDFSAVAIARGRARADQLAADGVLPGQVRWSVADVSQDVPEPRSADLVLLAYVHLLPAQAVATLERSASAVAPGGLLLLVGHDRSNLHHGTGGPQRPEVLTDLDVVTHTLHESGLDVVRAEVLPREVEGAERAALDAVVVAQRPAATR</sequence>
<dbReference type="EC" id="2.1.1.-" evidence="2"/>
<organism evidence="2 3">
    <name type="scientific">Actinotalea lenta</name>
    <dbReference type="NCBI Taxonomy" id="3064654"/>
    <lineage>
        <taxon>Bacteria</taxon>
        <taxon>Bacillati</taxon>
        <taxon>Actinomycetota</taxon>
        <taxon>Actinomycetes</taxon>
        <taxon>Micrococcales</taxon>
        <taxon>Cellulomonadaceae</taxon>
        <taxon>Actinotalea</taxon>
    </lineage>
</organism>
<dbReference type="CDD" id="cd02440">
    <property type="entry name" value="AdoMet_MTases"/>
    <property type="match status" value="1"/>
</dbReference>
<keyword evidence="2" id="KW-0808">Transferase</keyword>
<dbReference type="Pfam" id="PF13649">
    <property type="entry name" value="Methyltransf_25"/>
    <property type="match status" value="1"/>
</dbReference>
<proteinExistence type="predicted"/>
<dbReference type="InterPro" id="IPR029063">
    <property type="entry name" value="SAM-dependent_MTases_sf"/>
</dbReference>
<keyword evidence="2" id="KW-0489">Methyltransferase</keyword>
<evidence type="ECO:0000313" key="2">
    <source>
        <dbReference type="EMBL" id="MDO8106597.1"/>
    </source>
</evidence>
<dbReference type="Gene3D" id="3.40.50.150">
    <property type="entry name" value="Vaccinia Virus protein VP39"/>
    <property type="match status" value="1"/>
</dbReference>
<dbReference type="InterPro" id="IPR041698">
    <property type="entry name" value="Methyltransf_25"/>
</dbReference>
<comment type="caution">
    <text evidence="2">The sequence shown here is derived from an EMBL/GenBank/DDBJ whole genome shotgun (WGS) entry which is preliminary data.</text>
</comment>
<name>A0ABT9D6X1_9CELL</name>
<feature type="domain" description="Methyltransferase" evidence="1">
    <location>
        <begin position="40"/>
        <end position="136"/>
    </location>
</feature>
<evidence type="ECO:0000259" key="1">
    <source>
        <dbReference type="Pfam" id="PF13649"/>
    </source>
</evidence>
<dbReference type="GO" id="GO:0008168">
    <property type="term" value="F:methyltransferase activity"/>
    <property type="evidence" value="ECO:0007669"/>
    <property type="project" value="UniProtKB-KW"/>
</dbReference>
<dbReference type="EMBL" id="JAUQYP010000001">
    <property type="protein sequence ID" value="MDO8106597.1"/>
    <property type="molecule type" value="Genomic_DNA"/>
</dbReference>
<evidence type="ECO:0000313" key="3">
    <source>
        <dbReference type="Proteomes" id="UP001232536"/>
    </source>
</evidence>
<protein>
    <submittedName>
        <fullName evidence="2">Class I SAM-dependent methyltransferase</fullName>
        <ecNumber evidence="2">2.1.1.-</ecNumber>
    </submittedName>
</protein>
<dbReference type="RefSeq" id="WP_304600247.1">
    <property type="nucleotide sequence ID" value="NZ_JAUQYO010000001.1"/>
</dbReference>
<dbReference type="SUPFAM" id="SSF53335">
    <property type="entry name" value="S-adenosyl-L-methionine-dependent methyltransferases"/>
    <property type="match status" value="1"/>
</dbReference>
<gene>
    <name evidence="2" type="ORF">Q6348_05230</name>
</gene>
<dbReference type="Proteomes" id="UP001232536">
    <property type="component" value="Unassembled WGS sequence"/>
</dbReference>
<accession>A0ABT9D6X1</accession>
<reference evidence="2 3" key="1">
    <citation type="submission" date="2023-07" db="EMBL/GenBank/DDBJ databases">
        <title>Description of novel actinomycetes strains, isolated from tidal flat sediment.</title>
        <authorList>
            <person name="Lu C."/>
        </authorList>
    </citation>
    <scope>NUCLEOTIDE SEQUENCE [LARGE SCALE GENOMIC DNA]</scope>
    <source>
        <strain evidence="2 3">SYSU T00b441</strain>
    </source>
</reference>
<keyword evidence="3" id="KW-1185">Reference proteome</keyword>